<dbReference type="SUPFAM" id="SSF50249">
    <property type="entry name" value="Nucleic acid-binding proteins"/>
    <property type="match status" value="1"/>
</dbReference>
<evidence type="ECO:0000256" key="4">
    <source>
        <dbReference type="ARBA" id="ARBA00034003"/>
    </source>
</evidence>
<dbReference type="PANTHER" id="PTHR45674">
    <property type="entry name" value="DNA LIGASE 1/3 FAMILY MEMBER"/>
    <property type="match status" value="1"/>
</dbReference>
<dbReference type="Gene3D" id="3.30.470.30">
    <property type="entry name" value="DNA ligase/mRNA capping enzyme"/>
    <property type="match status" value="1"/>
</dbReference>
<comment type="catalytic activity">
    <reaction evidence="4">
        <text>ATP + (deoxyribonucleotide)n-3'-hydroxyl + 5'-phospho-(deoxyribonucleotide)m = (deoxyribonucleotide)n+m + AMP + diphosphate.</text>
        <dbReference type="EC" id="6.5.1.1"/>
    </reaction>
</comment>
<keyword evidence="3 6" id="KW-0436">Ligase</keyword>
<dbReference type="Proteomes" id="UP001344251">
    <property type="component" value="Chromosome"/>
</dbReference>
<dbReference type="GO" id="GO:0016874">
    <property type="term" value="F:ligase activity"/>
    <property type="evidence" value="ECO:0007669"/>
    <property type="project" value="UniProtKB-KW"/>
</dbReference>
<evidence type="ECO:0000256" key="2">
    <source>
        <dbReference type="ARBA" id="ARBA00012727"/>
    </source>
</evidence>
<dbReference type="PANTHER" id="PTHR45674:SF4">
    <property type="entry name" value="DNA LIGASE 1"/>
    <property type="match status" value="1"/>
</dbReference>
<dbReference type="Pfam" id="PF01068">
    <property type="entry name" value="DNA_ligase_A_M"/>
    <property type="match status" value="1"/>
</dbReference>
<accession>A0ABZ1F9A9</accession>
<dbReference type="CDD" id="cd07906">
    <property type="entry name" value="Adenylation_DNA_ligase_LigD_LigC"/>
    <property type="match status" value="1"/>
</dbReference>
<dbReference type="InterPro" id="IPR050191">
    <property type="entry name" value="ATP-dep_DNA_ligase"/>
</dbReference>
<dbReference type="InterPro" id="IPR012309">
    <property type="entry name" value="DNA_ligase_ATP-dep_C"/>
</dbReference>
<dbReference type="PROSITE" id="PS50160">
    <property type="entry name" value="DNA_LIGASE_A3"/>
    <property type="match status" value="1"/>
</dbReference>
<dbReference type="SUPFAM" id="SSF56091">
    <property type="entry name" value="DNA ligase/mRNA capping enzyme, catalytic domain"/>
    <property type="match status" value="1"/>
</dbReference>
<reference evidence="6 7" key="1">
    <citation type="submission" date="2022-10" db="EMBL/GenBank/DDBJ databases">
        <title>The complete genomes of actinobacterial strains from the NBC collection.</title>
        <authorList>
            <person name="Joergensen T.S."/>
            <person name="Alvarez Arevalo M."/>
            <person name="Sterndorff E.B."/>
            <person name="Faurdal D."/>
            <person name="Vuksanovic O."/>
            <person name="Mourched A.-S."/>
            <person name="Charusanti P."/>
            <person name="Shaw S."/>
            <person name="Blin K."/>
            <person name="Weber T."/>
        </authorList>
    </citation>
    <scope>NUCLEOTIDE SEQUENCE [LARGE SCALE GENOMIC DNA]</scope>
    <source>
        <strain evidence="6 7">NBC 01774</strain>
    </source>
</reference>
<evidence type="ECO:0000256" key="3">
    <source>
        <dbReference type="ARBA" id="ARBA00022598"/>
    </source>
</evidence>
<sequence>MTGAGELLAALPPDERALLDDAPAGEKYAVRPMLAVLSDRREFDDDWIFERKLDGVRTLGVREPDRTRLLSRTGREVDSSYPEIVDALGRQRCRDFTVDGEIVAFAHGRTDFARLQQRMQLTDPELARASGVAVTYYVFDLLRLDGRDLTRLPLRTRKSLLRQALDFSQPLRFTPHRNRGGARELDEACARGWEGLIAKRAAGRYLARRSSDWLKLKCAQGQEFVIGGFTEPAGSRIGFGALLLGYHADGVLRYAGKVGTGFDQQTLRRLRALLDARGCDRSPFEGPVRERGAHWVRPELVAQIGFTEWTRDGMLRHPRFLGLRDDKRPEDVVRERPARG</sequence>
<dbReference type="Gene3D" id="2.40.50.140">
    <property type="entry name" value="Nucleic acid-binding proteins"/>
    <property type="match status" value="1"/>
</dbReference>
<dbReference type="CDD" id="cd07971">
    <property type="entry name" value="OBF_DNA_ligase_LigD"/>
    <property type="match status" value="1"/>
</dbReference>
<dbReference type="InterPro" id="IPR012310">
    <property type="entry name" value="DNA_ligase_ATP-dep_cent"/>
</dbReference>
<evidence type="ECO:0000313" key="7">
    <source>
        <dbReference type="Proteomes" id="UP001344251"/>
    </source>
</evidence>
<feature type="domain" description="ATP-dependent DNA ligase family profile" evidence="5">
    <location>
        <begin position="127"/>
        <end position="217"/>
    </location>
</feature>
<dbReference type="EMBL" id="CP109106">
    <property type="protein sequence ID" value="WSB66647.1"/>
    <property type="molecule type" value="Genomic_DNA"/>
</dbReference>
<comment type="similarity">
    <text evidence="1">Belongs to the ATP-dependent DNA ligase family.</text>
</comment>
<dbReference type="RefSeq" id="WP_326615772.1">
    <property type="nucleotide sequence ID" value="NZ_CP109106.1"/>
</dbReference>
<keyword evidence="7" id="KW-1185">Reference proteome</keyword>
<gene>
    <name evidence="6" type="primary">ligD</name>
    <name evidence="6" type="ORF">OG863_00860</name>
</gene>
<evidence type="ECO:0000313" key="6">
    <source>
        <dbReference type="EMBL" id="WSB66647.1"/>
    </source>
</evidence>
<dbReference type="EC" id="6.5.1.1" evidence="2"/>
<proteinExistence type="inferred from homology"/>
<dbReference type="NCBIfam" id="TIGR02779">
    <property type="entry name" value="NHEJ_ligase_lig"/>
    <property type="match status" value="1"/>
</dbReference>
<organism evidence="6 7">
    <name type="scientific">Streptomyces decoyicus</name>
    <dbReference type="NCBI Taxonomy" id="249567"/>
    <lineage>
        <taxon>Bacteria</taxon>
        <taxon>Bacillati</taxon>
        <taxon>Actinomycetota</taxon>
        <taxon>Actinomycetes</taxon>
        <taxon>Kitasatosporales</taxon>
        <taxon>Streptomycetaceae</taxon>
        <taxon>Streptomyces</taxon>
    </lineage>
</organism>
<dbReference type="InterPro" id="IPR012340">
    <property type="entry name" value="NA-bd_OB-fold"/>
</dbReference>
<dbReference type="Gene3D" id="3.30.1490.70">
    <property type="match status" value="1"/>
</dbReference>
<evidence type="ECO:0000259" key="5">
    <source>
        <dbReference type="PROSITE" id="PS50160"/>
    </source>
</evidence>
<dbReference type="InterPro" id="IPR014146">
    <property type="entry name" value="LigD_ligase_dom"/>
</dbReference>
<evidence type="ECO:0000256" key="1">
    <source>
        <dbReference type="ARBA" id="ARBA00007572"/>
    </source>
</evidence>
<protein>
    <recommendedName>
        <fullName evidence="2">DNA ligase (ATP)</fullName>
        <ecNumber evidence="2">6.5.1.1</ecNumber>
    </recommendedName>
</protein>
<name>A0ABZ1F9A9_9ACTN</name>
<dbReference type="Pfam" id="PF04679">
    <property type="entry name" value="DNA_ligase_A_C"/>
    <property type="match status" value="1"/>
</dbReference>